<reference evidence="2" key="2">
    <citation type="journal article" date="2015" name="Data Brief">
        <title>Shoot transcriptome of the giant reed, Arundo donax.</title>
        <authorList>
            <person name="Barrero R.A."/>
            <person name="Guerrero F.D."/>
            <person name="Moolhuijzen P."/>
            <person name="Goolsby J.A."/>
            <person name="Tidwell J."/>
            <person name="Bellgard S.E."/>
            <person name="Bellgard M.I."/>
        </authorList>
    </citation>
    <scope>NUCLEOTIDE SEQUENCE</scope>
    <source>
        <tissue evidence="2">Shoot tissue taken approximately 20 cm above the soil surface</tissue>
    </source>
</reference>
<dbReference type="AlphaFoldDB" id="A0A0A9BWQ4"/>
<evidence type="ECO:0000256" key="1">
    <source>
        <dbReference type="SAM" id="MobiDB-lite"/>
    </source>
</evidence>
<dbReference type="EMBL" id="GBRH01229396">
    <property type="protein sequence ID" value="JAD68499.1"/>
    <property type="molecule type" value="Transcribed_RNA"/>
</dbReference>
<organism evidence="2">
    <name type="scientific">Arundo donax</name>
    <name type="common">Giant reed</name>
    <name type="synonym">Donax arundinaceus</name>
    <dbReference type="NCBI Taxonomy" id="35708"/>
    <lineage>
        <taxon>Eukaryota</taxon>
        <taxon>Viridiplantae</taxon>
        <taxon>Streptophyta</taxon>
        <taxon>Embryophyta</taxon>
        <taxon>Tracheophyta</taxon>
        <taxon>Spermatophyta</taxon>
        <taxon>Magnoliopsida</taxon>
        <taxon>Liliopsida</taxon>
        <taxon>Poales</taxon>
        <taxon>Poaceae</taxon>
        <taxon>PACMAD clade</taxon>
        <taxon>Arundinoideae</taxon>
        <taxon>Arundineae</taxon>
        <taxon>Arundo</taxon>
    </lineage>
</organism>
<evidence type="ECO:0000313" key="2">
    <source>
        <dbReference type="EMBL" id="JAD68499.1"/>
    </source>
</evidence>
<protein>
    <submittedName>
        <fullName evidence="2">Uncharacterized protein</fullName>
    </submittedName>
</protein>
<reference evidence="2" key="1">
    <citation type="submission" date="2014-09" db="EMBL/GenBank/DDBJ databases">
        <authorList>
            <person name="Magalhaes I.L.F."/>
            <person name="Oliveira U."/>
            <person name="Santos F.R."/>
            <person name="Vidigal T.H.D.A."/>
            <person name="Brescovit A.D."/>
            <person name="Santos A.J."/>
        </authorList>
    </citation>
    <scope>NUCLEOTIDE SEQUENCE</scope>
    <source>
        <tissue evidence="2">Shoot tissue taken approximately 20 cm above the soil surface</tissue>
    </source>
</reference>
<name>A0A0A9BWQ4_ARUDO</name>
<feature type="region of interest" description="Disordered" evidence="1">
    <location>
        <begin position="1"/>
        <end position="20"/>
    </location>
</feature>
<accession>A0A0A9BWQ4</accession>
<proteinExistence type="predicted"/>
<sequence>MPTRSGESFASPPPASTGQEMFPIEKTYFSSIEQVFVQELLLEISEKREGRRRLQGALGGRWLRGAPGGQRLRGAR</sequence>